<protein>
    <submittedName>
        <fullName evidence="1">Uncharacterized protein</fullName>
    </submittedName>
</protein>
<name>A0ABP9U9R1_9DEIO</name>
<dbReference type="EMBL" id="BAABQU010000010">
    <property type="protein sequence ID" value="GAA5439541.1"/>
    <property type="molecule type" value="Genomic_DNA"/>
</dbReference>
<dbReference type="Proteomes" id="UP001423409">
    <property type="component" value="Unassembled WGS sequence"/>
</dbReference>
<sequence length="79" mass="8925">MKIQDAPIPHLMGICQDENEMASLPLLGLTTLEQAYEAFSEMPRRNVRRIWAGRERLVQRWDRMQGVIADDSGAGGRNG</sequence>
<reference evidence="1 2" key="1">
    <citation type="submission" date="2024-02" db="EMBL/GenBank/DDBJ databases">
        <title>Deinococcus caeni NBRC 101312.</title>
        <authorList>
            <person name="Ichikawa N."/>
            <person name="Katano-Makiyama Y."/>
            <person name="Hidaka K."/>
        </authorList>
    </citation>
    <scope>NUCLEOTIDE SEQUENCE [LARGE SCALE GENOMIC DNA]</scope>
    <source>
        <strain evidence="1 2">NBRC 101312</strain>
    </source>
</reference>
<evidence type="ECO:0000313" key="2">
    <source>
        <dbReference type="Proteomes" id="UP001423409"/>
    </source>
</evidence>
<keyword evidence="2" id="KW-1185">Reference proteome</keyword>
<dbReference type="RefSeq" id="WP_345442852.1">
    <property type="nucleotide sequence ID" value="NZ_BAABQU010000010.1"/>
</dbReference>
<proteinExistence type="predicted"/>
<gene>
    <name evidence="1" type="ORF">Dcae01_01044</name>
</gene>
<accession>A0ABP9U9R1</accession>
<evidence type="ECO:0000313" key="1">
    <source>
        <dbReference type="EMBL" id="GAA5439541.1"/>
    </source>
</evidence>
<organism evidence="1 2">
    <name type="scientific">Deinococcus caeni</name>
    <dbReference type="NCBI Taxonomy" id="569127"/>
    <lineage>
        <taxon>Bacteria</taxon>
        <taxon>Thermotogati</taxon>
        <taxon>Deinococcota</taxon>
        <taxon>Deinococci</taxon>
        <taxon>Deinococcales</taxon>
        <taxon>Deinococcaceae</taxon>
        <taxon>Deinococcus</taxon>
    </lineage>
</organism>
<comment type="caution">
    <text evidence="1">The sequence shown here is derived from an EMBL/GenBank/DDBJ whole genome shotgun (WGS) entry which is preliminary data.</text>
</comment>